<evidence type="ECO:0000256" key="4">
    <source>
        <dbReference type="ARBA" id="ARBA00022989"/>
    </source>
</evidence>
<gene>
    <name evidence="8" type="ORF">DCF25_05560</name>
</gene>
<organism evidence="8 9">
    <name type="scientific">Leptolyngbya foveolarum</name>
    <dbReference type="NCBI Taxonomy" id="47253"/>
    <lineage>
        <taxon>Bacteria</taxon>
        <taxon>Bacillati</taxon>
        <taxon>Cyanobacteriota</taxon>
        <taxon>Cyanophyceae</taxon>
        <taxon>Leptolyngbyales</taxon>
        <taxon>Leptolyngbyaceae</taxon>
        <taxon>Leptolyngbya group</taxon>
        <taxon>Leptolyngbya</taxon>
    </lineage>
</organism>
<dbReference type="SUPFAM" id="SSF103481">
    <property type="entry name" value="Multidrug resistance efflux transporter EmrE"/>
    <property type="match status" value="1"/>
</dbReference>
<name>A0A2W4UJQ0_9CYAN</name>
<dbReference type="Gene3D" id="1.10.3730.20">
    <property type="match status" value="1"/>
</dbReference>
<evidence type="ECO:0000256" key="3">
    <source>
        <dbReference type="ARBA" id="ARBA00022692"/>
    </source>
</evidence>
<feature type="transmembrane region" description="Helical" evidence="7">
    <location>
        <begin position="63"/>
        <end position="84"/>
    </location>
</feature>
<proteinExistence type="inferred from homology"/>
<evidence type="ECO:0000256" key="2">
    <source>
        <dbReference type="ARBA" id="ARBA00022475"/>
    </source>
</evidence>
<dbReference type="Pfam" id="PF00893">
    <property type="entry name" value="Multi_Drug_Res"/>
    <property type="match status" value="1"/>
</dbReference>
<evidence type="ECO:0000256" key="5">
    <source>
        <dbReference type="ARBA" id="ARBA00023136"/>
    </source>
</evidence>
<dbReference type="GO" id="GO:0022857">
    <property type="term" value="F:transmembrane transporter activity"/>
    <property type="evidence" value="ECO:0007669"/>
    <property type="project" value="InterPro"/>
</dbReference>
<reference evidence="8 9" key="2">
    <citation type="submission" date="2018-06" db="EMBL/GenBank/DDBJ databases">
        <title>Metagenomic assembly of (sub)arctic Cyanobacteria and their associated microbiome from non-axenic cultures.</title>
        <authorList>
            <person name="Baurain D."/>
        </authorList>
    </citation>
    <scope>NUCLEOTIDE SEQUENCE [LARGE SCALE GENOMIC DNA]</scope>
    <source>
        <strain evidence="8">ULC129bin1</strain>
    </source>
</reference>
<keyword evidence="4 7" id="KW-1133">Transmembrane helix</keyword>
<dbReference type="AlphaFoldDB" id="A0A2W4UJQ0"/>
<protein>
    <submittedName>
        <fullName evidence="8">Small multidrug resistance protein</fullName>
    </submittedName>
</protein>
<sequence length="113" mass="11915">MLAALLPGLLILVTVGLNTLAQALLKLGSGQSPLNLYLFSGVLVYGFSTIFYILVLSRFDLSTAYPIIIGLTVLATTMTGAFLLGEKVAMTHWLGIGLMLSGISTIALGKPMQ</sequence>
<dbReference type="Proteomes" id="UP000249354">
    <property type="component" value="Unassembled WGS sequence"/>
</dbReference>
<dbReference type="PANTHER" id="PTHR30561">
    <property type="entry name" value="SMR FAMILY PROTON-DEPENDENT DRUG EFFLUX TRANSPORTER SUGE"/>
    <property type="match status" value="1"/>
</dbReference>
<feature type="transmembrane region" description="Helical" evidence="7">
    <location>
        <begin position="37"/>
        <end position="56"/>
    </location>
</feature>
<comment type="similarity">
    <text evidence="6">Belongs to the drug/metabolite transporter (DMT) superfamily. Small multidrug resistance (SMR) (TC 2.A.7.1) family.</text>
</comment>
<comment type="subcellular location">
    <subcellularLocation>
        <location evidence="1 6">Cell membrane</location>
        <topology evidence="1 6">Multi-pass membrane protein</topology>
    </subcellularLocation>
</comment>
<dbReference type="EMBL" id="QBMC01000023">
    <property type="protein sequence ID" value="PZO21113.1"/>
    <property type="molecule type" value="Genomic_DNA"/>
</dbReference>
<feature type="transmembrane region" description="Helical" evidence="7">
    <location>
        <begin position="90"/>
        <end position="109"/>
    </location>
</feature>
<comment type="caution">
    <text evidence="8">The sequence shown here is derived from an EMBL/GenBank/DDBJ whole genome shotgun (WGS) entry which is preliminary data.</text>
</comment>
<keyword evidence="3 6" id="KW-0812">Transmembrane</keyword>
<keyword evidence="5 7" id="KW-0472">Membrane</keyword>
<evidence type="ECO:0000313" key="9">
    <source>
        <dbReference type="Proteomes" id="UP000249354"/>
    </source>
</evidence>
<evidence type="ECO:0000256" key="7">
    <source>
        <dbReference type="SAM" id="Phobius"/>
    </source>
</evidence>
<dbReference type="PANTHER" id="PTHR30561:SF9">
    <property type="entry name" value="4-AMINO-4-DEOXY-L-ARABINOSE-PHOSPHOUNDECAPRENOL FLIPPASE SUBUNIT ARNF-RELATED"/>
    <property type="match status" value="1"/>
</dbReference>
<dbReference type="GO" id="GO:0005886">
    <property type="term" value="C:plasma membrane"/>
    <property type="evidence" value="ECO:0007669"/>
    <property type="project" value="UniProtKB-SubCell"/>
</dbReference>
<evidence type="ECO:0000256" key="1">
    <source>
        <dbReference type="ARBA" id="ARBA00004651"/>
    </source>
</evidence>
<accession>A0A2W4UJQ0</accession>
<dbReference type="InterPro" id="IPR037185">
    <property type="entry name" value="EmrE-like"/>
</dbReference>
<dbReference type="InterPro" id="IPR000390">
    <property type="entry name" value="Small_drug/metabolite_transptr"/>
</dbReference>
<evidence type="ECO:0000313" key="8">
    <source>
        <dbReference type="EMBL" id="PZO21113.1"/>
    </source>
</evidence>
<keyword evidence="2" id="KW-1003">Cell membrane</keyword>
<dbReference type="InterPro" id="IPR045324">
    <property type="entry name" value="Small_multidrug_res"/>
</dbReference>
<evidence type="ECO:0000256" key="6">
    <source>
        <dbReference type="RuleBase" id="RU003942"/>
    </source>
</evidence>
<reference evidence="9" key="1">
    <citation type="submission" date="2018-04" db="EMBL/GenBank/DDBJ databases">
        <authorList>
            <person name="Cornet L."/>
        </authorList>
    </citation>
    <scope>NUCLEOTIDE SEQUENCE [LARGE SCALE GENOMIC DNA]</scope>
</reference>